<dbReference type="CDD" id="cd06530">
    <property type="entry name" value="S26_SPase_I"/>
    <property type="match status" value="1"/>
</dbReference>
<dbReference type="InterPro" id="IPR005172">
    <property type="entry name" value="CRC"/>
</dbReference>
<dbReference type="Gene3D" id="2.10.109.10">
    <property type="entry name" value="Umud Fragment, subunit A"/>
    <property type="match status" value="1"/>
</dbReference>
<dbReference type="PANTHER" id="PTHR12446">
    <property type="entry name" value="TESMIN/TSO1-RELATED"/>
    <property type="match status" value="1"/>
</dbReference>
<protein>
    <recommendedName>
        <fullName evidence="7">CRC domain-containing protein</fullName>
    </recommendedName>
</protein>
<dbReference type="PROSITE" id="PS00501">
    <property type="entry name" value="SPASE_I_1"/>
    <property type="match status" value="1"/>
</dbReference>
<name>A0ABP1BEZ4_9BRYO</name>
<keyword evidence="9" id="KW-1185">Reference proteome</keyword>
<evidence type="ECO:0000313" key="8">
    <source>
        <dbReference type="EMBL" id="CAK9873930.1"/>
    </source>
</evidence>
<evidence type="ECO:0000256" key="3">
    <source>
        <dbReference type="ARBA" id="ARBA00022670"/>
    </source>
</evidence>
<dbReference type="InterPro" id="IPR036286">
    <property type="entry name" value="LexA/Signal_pep-like_sf"/>
</dbReference>
<sequence>MQQSNGSAAAAVTLSSTAPLQQQQPQQQQTASPPLLPSVLIKHGTPRAERSRPAFDSKDGTPKKCKQCNCKNSRCLKLYCECFASGTYCEGCNCVNCCNNVENESVRQEAVEATLERNPNAFRPKIFSSPSLRDLREDVGEQPLIGKHNKGCHCKKSGCLKKYCECFQANILCSDNCKCVDCKNFEGSEERRALFHGDHNMGLNFMVQMAANGSSQTIPGYLSPSPPMKKRRTHELVFAGPGLKEQGPPGRTPSLPVQGHLAATVSTAVNTPITSMSTIAGGSASAAPVKVVHRSLLAGVVQLEAIQELCKLLVIVSAEAQKDFLAQQATETGGSKSSKEPSPGIGREEEVPKQKSDERSDPLESEKASPARMVSAVGDDVEVDTATQQRAMSPGTLALMCDEKDPLFTAPPSPSGGLCSTEFSNTTPSHPGQLYAEQERAILLEYRECLRRIIAVGKRRADQGSTLALKEKSNNGDNKNSTDNRLDPSCNGVDSTQEAKAPLWPLRHLTSEDGKAMVASFAVSMLFSGIGAEPRSILSLSMYPTFQVGDRIIAEKVSYVFRKPSVNEIVIFKAPQILQKVGYNPEEVFIKRIVAKAGDLVQVQNGKLVVNGRARSEDFVVEPAAYDMKLTKVPQGHVFVMGDNRNNSFDSHVWGPLPTKNIFGRSIVRYWPPARLGTTVFGAEQLLETALPQLGMMTHKNHQVIHAM</sequence>
<dbReference type="PRINTS" id="PR00727">
    <property type="entry name" value="LEADERPTASE"/>
</dbReference>
<keyword evidence="4" id="KW-0378">Hydrolase</keyword>
<reference evidence="8" key="1">
    <citation type="submission" date="2024-03" db="EMBL/GenBank/DDBJ databases">
        <authorList>
            <consortium name="ELIXIR-Norway"/>
            <consortium name="Elixir Norway"/>
        </authorList>
    </citation>
    <scope>NUCLEOTIDE SEQUENCE</scope>
</reference>
<comment type="subcellular location">
    <subcellularLocation>
        <location evidence="1">Nucleus</location>
    </subcellularLocation>
</comment>
<dbReference type="Pfam" id="PF10502">
    <property type="entry name" value="Peptidase_S26"/>
    <property type="match status" value="1"/>
</dbReference>
<gene>
    <name evidence="8" type="ORF">CSSPJE1EN2_LOCUS16402</name>
</gene>
<dbReference type="NCBIfam" id="TIGR02227">
    <property type="entry name" value="sigpep_I_bact"/>
    <property type="match status" value="1"/>
</dbReference>
<feature type="compositionally biased region" description="Basic and acidic residues" evidence="6">
    <location>
        <begin position="469"/>
        <end position="486"/>
    </location>
</feature>
<feature type="compositionally biased region" description="Basic and acidic residues" evidence="6">
    <location>
        <begin position="46"/>
        <end position="62"/>
    </location>
</feature>
<feature type="compositionally biased region" description="Low complexity" evidence="6">
    <location>
        <begin position="333"/>
        <end position="345"/>
    </location>
</feature>
<evidence type="ECO:0000256" key="4">
    <source>
        <dbReference type="ARBA" id="ARBA00022801"/>
    </source>
</evidence>
<dbReference type="Pfam" id="PF03638">
    <property type="entry name" value="TCR"/>
    <property type="match status" value="2"/>
</dbReference>
<feature type="region of interest" description="Disordered" evidence="6">
    <location>
        <begin position="464"/>
        <end position="496"/>
    </location>
</feature>
<feature type="compositionally biased region" description="Low complexity" evidence="6">
    <location>
        <begin position="7"/>
        <end position="33"/>
    </location>
</feature>
<comment type="similarity">
    <text evidence="2">Belongs to the lin-54 family.</text>
</comment>
<dbReference type="PROSITE" id="PS51634">
    <property type="entry name" value="CRC"/>
    <property type="match status" value="1"/>
</dbReference>
<evidence type="ECO:0000256" key="5">
    <source>
        <dbReference type="ARBA" id="ARBA00023242"/>
    </source>
</evidence>
<feature type="domain" description="CRC" evidence="7">
    <location>
        <begin position="64"/>
        <end position="187"/>
    </location>
</feature>
<dbReference type="InterPro" id="IPR019758">
    <property type="entry name" value="Pept_S26A_signal_pept_1_CS"/>
</dbReference>
<organism evidence="8 9">
    <name type="scientific">Sphagnum jensenii</name>
    <dbReference type="NCBI Taxonomy" id="128206"/>
    <lineage>
        <taxon>Eukaryota</taxon>
        <taxon>Viridiplantae</taxon>
        <taxon>Streptophyta</taxon>
        <taxon>Embryophyta</taxon>
        <taxon>Bryophyta</taxon>
        <taxon>Sphagnophytina</taxon>
        <taxon>Sphagnopsida</taxon>
        <taxon>Sphagnales</taxon>
        <taxon>Sphagnaceae</taxon>
        <taxon>Sphagnum</taxon>
    </lineage>
</organism>
<dbReference type="InterPro" id="IPR028307">
    <property type="entry name" value="Lin-54_fam"/>
</dbReference>
<dbReference type="InterPro" id="IPR019533">
    <property type="entry name" value="Peptidase_S26"/>
</dbReference>
<keyword evidence="5" id="KW-0539">Nucleus</keyword>
<dbReference type="InterPro" id="IPR019756">
    <property type="entry name" value="Pept_S26A_signal_pept_1_Ser-AS"/>
</dbReference>
<dbReference type="PANTHER" id="PTHR12446:SF34">
    <property type="entry name" value="PROTEIN LIN-54 HOMOLOG"/>
    <property type="match status" value="1"/>
</dbReference>
<evidence type="ECO:0000313" key="9">
    <source>
        <dbReference type="Proteomes" id="UP001497522"/>
    </source>
</evidence>
<evidence type="ECO:0000259" key="7">
    <source>
        <dbReference type="PROSITE" id="PS51634"/>
    </source>
</evidence>
<dbReference type="PROSITE" id="PS00761">
    <property type="entry name" value="SPASE_I_3"/>
    <property type="match status" value="1"/>
</dbReference>
<accession>A0ABP1BEZ4</accession>
<dbReference type="InterPro" id="IPR000223">
    <property type="entry name" value="Pept_S26A_signal_pept_1"/>
</dbReference>
<evidence type="ECO:0000256" key="6">
    <source>
        <dbReference type="SAM" id="MobiDB-lite"/>
    </source>
</evidence>
<dbReference type="InterPro" id="IPR033467">
    <property type="entry name" value="Tesmin/TSO1-like_CXC"/>
</dbReference>
<dbReference type="EMBL" id="OZ023704">
    <property type="protein sequence ID" value="CAK9873930.1"/>
    <property type="molecule type" value="Genomic_DNA"/>
</dbReference>
<feature type="region of interest" description="Disordered" evidence="6">
    <location>
        <begin position="328"/>
        <end position="376"/>
    </location>
</feature>
<dbReference type="Proteomes" id="UP001497522">
    <property type="component" value="Chromosome 3"/>
</dbReference>
<dbReference type="SUPFAM" id="SSF51306">
    <property type="entry name" value="LexA/Signal peptidase"/>
    <property type="match status" value="1"/>
</dbReference>
<feature type="compositionally biased region" description="Basic and acidic residues" evidence="6">
    <location>
        <begin position="346"/>
        <end position="369"/>
    </location>
</feature>
<proteinExistence type="inferred from homology"/>
<evidence type="ECO:0000256" key="2">
    <source>
        <dbReference type="ARBA" id="ARBA00007267"/>
    </source>
</evidence>
<keyword evidence="3" id="KW-0645">Protease</keyword>
<dbReference type="SMART" id="SM01114">
    <property type="entry name" value="CXC"/>
    <property type="match status" value="2"/>
</dbReference>
<feature type="region of interest" description="Disordered" evidence="6">
    <location>
        <begin position="1"/>
        <end position="64"/>
    </location>
</feature>
<evidence type="ECO:0000256" key="1">
    <source>
        <dbReference type="ARBA" id="ARBA00004123"/>
    </source>
</evidence>